<dbReference type="SMART" id="SM00822">
    <property type="entry name" value="PKS_KR"/>
    <property type="match status" value="1"/>
</dbReference>
<protein>
    <submittedName>
        <fullName evidence="3">NADP-dependent 3-hydroxy acid dehydrogenase YdfG</fullName>
    </submittedName>
</protein>
<dbReference type="CDD" id="cd05374">
    <property type="entry name" value="17beta-HSD-like_SDR_c"/>
    <property type="match status" value="1"/>
</dbReference>
<dbReference type="Pfam" id="PF00106">
    <property type="entry name" value="adh_short"/>
    <property type="match status" value="1"/>
</dbReference>
<accession>A0A317PHS2</accession>
<dbReference type="InterPro" id="IPR002347">
    <property type="entry name" value="SDR_fam"/>
</dbReference>
<dbReference type="SUPFAM" id="SSF51735">
    <property type="entry name" value="NAD(P)-binding Rossmann-fold domains"/>
    <property type="match status" value="1"/>
</dbReference>
<dbReference type="InterPro" id="IPR051911">
    <property type="entry name" value="SDR_oxidoreductase"/>
</dbReference>
<dbReference type="InterPro" id="IPR036291">
    <property type="entry name" value="NAD(P)-bd_dom_sf"/>
</dbReference>
<gene>
    <name evidence="3" type="ORF">DFR52_104231</name>
</gene>
<name>A0A317PHS2_9HYPH</name>
<evidence type="ECO:0000313" key="3">
    <source>
        <dbReference type="EMBL" id="PWV98940.1"/>
    </source>
</evidence>
<feature type="domain" description="Ketoreductase" evidence="2">
    <location>
        <begin position="3"/>
        <end position="193"/>
    </location>
</feature>
<proteinExistence type="inferred from homology"/>
<evidence type="ECO:0000259" key="2">
    <source>
        <dbReference type="SMART" id="SM00822"/>
    </source>
</evidence>
<dbReference type="AlphaFoldDB" id="A0A317PHS2"/>
<sequence>MSKIILITGASSGFGAMAALELSRAGHTVYASMRDPAAHDGKPMGEIARHRQEEDLDIRPLALDVTSDASVANAVEKLIGEAGRLDVLIHNAGHMGFGPTEAFTPEQLTRLYDVNVVGTQRLNRAALPHMRAAGSGLVVWIGSTSTRGGTPPFLAGYFAAKAGMDSLAQSYALELARFGIETSIVVPGAFTQGTQHFAHAMQPEDTARAAEYWSGPYAGVDGEVLRGLAGLEPDDADPGDVARAVVDLIAMPHGSRPFRVHVDPSDDGAEVVNRVADRVRAQLLERIGLAGLLHPSSPT</sequence>
<comment type="similarity">
    <text evidence="1">Belongs to the short-chain dehydrogenases/reductases (SDR) family.</text>
</comment>
<dbReference type="Proteomes" id="UP000246352">
    <property type="component" value="Unassembled WGS sequence"/>
</dbReference>
<organism evidence="3 4">
    <name type="scientific">Hoeflea marina</name>
    <dbReference type="NCBI Taxonomy" id="274592"/>
    <lineage>
        <taxon>Bacteria</taxon>
        <taxon>Pseudomonadati</taxon>
        <taxon>Pseudomonadota</taxon>
        <taxon>Alphaproteobacteria</taxon>
        <taxon>Hyphomicrobiales</taxon>
        <taxon>Rhizobiaceae</taxon>
        <taxon>Hoeflea</taxon>
    </lineage>
</organism>
<evidence type="ECO:0000256" key="1">
    <source>
        <dbReference type="RuleBase" id="RU000363"/>
    </source>
</evidence>
<dbReference type="PRINTS" id="PR00080">
    <property type="entry name" value="SDRFAMILY"/>
</dbReference>
<dbReference type="PANTHER" id="PTHR43976">
    <property type="entry name" value="SHORT CHAIN DEHYDROGENASE"/>
    <property type="match status" value="1"/>
</dbReference>
<evidence type="ECO:0000313" key="4">
    <source>
        <dbReference type="Proteomes" id="UP000246352"/>
    </source>
</evidence>
<dbReference type="PRINTS" id="PR00081">
    <property type="entry name" value="GDHRDH"/>
</dbReference>
<dbReference type="EMBL" id="QGTR01000004">
    <property type="protein sequence ID" value="PWV98940.1"/>
    <property type="molecule type" value="Genomic_DNA"/>
</dbReference>
<dbReference type="PANTHER" id="PTHR43976:SF9">
    <property type="entry name" value="OXIDOREDUCTASE"/>
    <property type="match status" value="1"/>
</dbReference>
<comment type="caution">
    <text evidence="3">The sequence shown here is derived from an EMBL/GenBank/DDBJ whole genome shotgun (WGS) entry which is preliminary data.</text>
</comment>
<dbReference type="InterPro" id="IPR057326">
    <property type="entry name" value="KR_dom"/>
</dbReference>
<reference evidence="3 4" key="1">
    <citation type="submission" date="2018-05" db="EMBL/GenBank/DDBJ databases">
        <title>Genomic Encyclopedia of Type Strains, Phase IV (KMG-IV): sequencing the most valuable type-strain genomes for metagenomic binning, comparative biology and taxonomic classification.</title>
        <authorList>
            <person name="Goeker M."/>
        </authorList>
    </citation>
    <scope>NUCLEOTIDE SEQUENCE [LARGE SCALE GENOMIC DNA]</scope>
    <source>
        <strain evidence="3 4">DSM 16791</strain>
    </source>
</reference>
<dbReference type="Gene3D" id="3.40.50.720">
    <property type="entry name" value="NAD(P)-binding Rossmann-like Domain"/>
    <property type="match status" value="1"/>
</dbReference>
<keyword evidence="4" id="KW-1185">Reference proteome</keyword>